<dbReference type="InterPro" id="IPR051533">
    <property type="entry name" value="WaaL-like"/>
</dbReference>
<feature type="transmembrane region" description="Helical" evidence="5">
    <location>
        <begin position="370"/>
        <end position="389"/>
    </location>
</feature>
<evidence type="ECO:0000256" key="4">
    <source>
        <dbReference type="ARBA" id="ARBA00023136"/>
    </source>
</evidence>
<dbReference type="RefSeq" id="WP_214440173.1">
    <property type="nucleotide sequence ID" value="NZ_JAECZB010000049.1"/>
</dbReference>
<dbReference type="GO" id="GO:0016020">
    <property type="term" value="C:membrane"/>
    <property type="evidence" value="ECO:0007669"/>
    <property type="project" value="UniProtKB-SubCell"/>
</dbReference>
<keyword evidence="2 5" id="KW-0812">Transmembrane</keyword>
<feature type="transmembrane region" description="Helical" evidence="5">
    <location>
        <begin position="7"/>
        <end position="27"/>
    </location>
</feature>
<proteinExistence type="predicted"/>
<evidence type="ECO:0000256" key="1">
    <source>
        <dbReference type="ARBA" id="ARBA00004141"/>
    </source>
</evidence>
<sequence length="396" mass="44834">MKKFLTIVENFFVVLSLTFFTGGLVVPYSILTLIRYFIWVTVGIVICVQWKKSLFIASRNILLCILTLIILLSFIWSLFPVFTLKNLREVLQMTMFALYFAMRFSFKEQVKLITWTFTIGIVLSLYYALAIPSIGIHGADHPGAWKGIYDYKNTFGSMMVLSSLAFFLLPIEKPIHYFYKWAGFGASLVMMVLSTSKSSLVISLLLICMLWIYRNFQWRGKVSIVYLNIAVLIIACITTVGLTEWVSIVTGLGKDPTLTGRTIIWDVALTKLQESPLLGFGRGAFWAPGSRYAIASGQAVAVGFIPPHAHNGFIDLALDVGLIGLLLFLINFAITYFRALNRAYAAQNPEDIWPLAFLMFLAMNNMTESYLLRLSNIYWVLYLTIALSLSQRRQSE</sequence>
<keyword evidence="8" id="KW-1185">Reference proteome</keyword>
<evidence type="ECO:0000256" key="3">
    <source>
        <dbReference type="ARBA" id="ARBA00022989"/>
    </source>
</evidence>
<organism evidence="7 8">
    <name type="scientific">Atlanticothrix silvestris CENA357</name>
    <dbReference type="NCBI Taxonomy" id="1725252"/>
    <lineage>
        <taxon>Bacteria</taxon>
        <taxon>Bacillati</taxon>
        <taxon>Cyanobacteriota</taxon>
        <taxon>Cyanophyceae</taxon>
        <taxon>Nostocales</taxon>
        <taxon>Nodulariaceae</taxon>
        <taxon>Atlanticothrix</taxon>
        <taxon>Atlanticothrix silvestris</taxon>
    </lineage>
</organism>
<keyword evidence="3 5" id="KW-1133">Transmembrane helix</keyword>
<protein>
    <submittedName>
        <fullName evidence="7">O-antigen ligase family protein</fullName>
    </submittedName>
</protein>
<dbReference type="PANTHER" id="PTHR37422">
    <property type="entry name" value="TEICHURONIC ACID BIOSYNTHESIS PROTEIN TUAE"/>
    <property type="match status" value="1"/>
</dbReference>
<evidence type="ECO:0000256" key="5">
    <source>
        <dbReference type="SAM" id="Phobius"/>
    </source>
</evidence>
<dbReference type="GO" id="GO:0016874">
    <property type="term" value="F:ligase activity"/>
    <property type="evidence" value="ECO:0007669"/>
    <property type="project" value="UniProtKB-KW"/>
</dbReference>
<dbReference type="InterPro" id="IPR007016">
    <property type="entry name" value="O-antigen_ligase-rel_domated"/>
</dbReference>
<evidence type="ECO:0000313" key="7">
    <source>
        <dbReference type="EMBL" id="MBH8553912.1"/>
    </source>
</evidence>
<feature type="transmembrane region" description="Helical" evidence="5">
    <location>
        <begin position="113"/>
        <end position="134"/>
    </location>
</feature>
<feature type="transmembrane region" description="Helical" evidence="5">
    <location>
        <begin position="154"/>
        <end position="171"/>
    </location>
</feature>
<dbReference type="Pfam" id="PF04932">
    <property type="entry name" value="Wzy_C"/>
    <property type="match status" value="1"/>
</dbReference>
<keyword evidence="7" id="KW-0436">Ligase</keyword>
<feature type="transmembrane region" description="Helical" evidence="5">
    <location>
        <begin position="183"/>
        <end position="213"/>
    </location>
</feature>
<evidence type="ECO:0000259" key="6">
    <source>
        <dbReference type="Pfam" id="PF04932"/>
    </source>
</evidence>
<dbReference type="EMBL" id="JAECZB010000049">
    <property type="protein sequence ID" value="MBH8553912.1"/>
    <property type="molecule type" value="Genomic_DNA"/>
</dbReference>
<comment type="caution">
    <text evidence="7">The sequence shown here is derived from an EMBL/GenBank/DDBJ whole genome shotgun (WGS) entry which is preliminary data.</text>
</comment>
<comment type="subcellular location">
    <subcellularLocation>
        <location evidence="1">Membrane</location>
        <topology evidence="1">Multi-pass membrane protein</topology>
    </subcellularLocation>
</comment>
<evidence type="ECO:0000313" key="8">
    <source>
        <dbReference type="Proteomes" id="UP000599391"/>
    </source>
</evidence>
<feature type="domain" description="O-antigen ligase-related" evidence="6">
    <location>
        <begin position="184"/>
        <end position="329"/>
    </location>
</feature>
<name>A0A8J7L6A3_9CYAN</name>
<dbReference type="AlphaFoldDB" id="A0A8J7L6A3"/>
<reference evidence="7 8" key="1">
    <citation type="journal article" date="2021" name="Int. J. Syst. Evol. Microbiol.">
        <title>Amazonocrinis nigriterrae gen. nov., sp. nov., Atlanticothrix silvestris gen. nov., sp. nov. and Dendronalium phyllosphericum gen. nov., sp. nov., nostocacean cyanobacteria from Brazilian environments.</title>
        <authorList>
            <person name="Alvarenga D.O."/>
            <person name="Andreote A.P.D."/>
            <person name="Branco L.H.Z."/>
            <person name="Delbaje E."/>
            <person name="Cruz R.B."/>
            <person name="Varani A.M."/>
            <person name="Fiore M.F."/>
        </authorList>
    </citation>
    <scope>NUCLEOTIDE SEQUENCE [LARGE SCALE GENOMIC DNA]</scope>
    <source>
        <strain evidence="7 8">CENA357</strain>
    </source>
</reference>
<feature type="transmembrane region" description="Helical" evidence="5">
    <location>
        <begin position="62"/>
        <end position="84"/>
    </location>
</feature>
<evidence type="ECO:0000256" key="2">
    <source>
        <dbReference type="ARBA" id="ARBA00022692"/>
    </source>
</evidence>
<gene>
    <name evidence="7" type="ORF">I8751_16345</name>
</gene>
<dbReference type="PANTHER" id="PTHR37422:SF13">
    <property type="entry name" value="LIPOPOLYSACCHARIDE BIOSYNTHESIS PROTEIN PA4999-RELATED"/>
    <property type="match status" value="1"/>
</dbReference>
<accession>A0A8J7L6A3</accession>
<feature type="transmembrane region" description="Helical" evidence="5">
    <location>
        <begin position="33"/>
        <end position="50"/>
    </location>
</feature>
<feature type="transmembrane region" description="Helical" evidence="5">
    <location>
        <begin position="225"/>
        <end position="246"/>
    </location>
</feature>
<keyword evidence="4 5" id="KW-0472">Membrane</keyword>
<dbReference type="Proteomes" id="UP000599391">
    <property type="component" value="Unassembled WGS sequence"/>
</dbReference>
<feature type="transmembrane region" description="Helical" evidence="5">
    <location>
        <begin position="316"/>
        <end position="337"/>
    </location>
</feature>